<accession>A0A0M9AJ35</accession>
<dbReference type="SUPFAM" id="SSF53756">
    <property type="entry name" value="UDP-Glycosyltransferase/glycogen phosphorylase"/>
    <property type="match status" value="1"/>
</dbReference>
<keyword evidence="3" id="KW-0808">Transferase</keyword>
<evidence type="ECO:0000259" key="1">
    <source>
        <dbReference type="Pfam" id="PF00534"/>
    </source>
</evidence>
<dbReference type="GO" id="GO:0016757">
    <property type="term" value="F:glycosyltransferase activity"/>
    <property type="evidence" value="ECO:0007669"/>
    <property type="project" value="InterPro"/>
</dbReference>
<dbReference type="EMBL" id="LIUF01000004">
    <property type="protein sequence ID" value="KOX92478.1"/>
    <property type="molecule type" value="Genomic_DNA"/>
</dbReference>
<name>A0A0M9AJ35_9EURY</name>
<dbReference type="Pfam" id="PF13579">
    <property type="entry name" value="Glyco_trans_4_4"/>
    <property type="match status" value="1"/>
</dbReference>
<dbReference type="PANTHER" id="PTHR12526">
    <property type="entry name" value="GLYCOSYLTRANSFERASE"/>
    <property type="match status" value="1"/>
</dbReference>
<protein>
    <submittedName>
        <fullName evidence="3">Glycosyltransferase</fullName>
    </submittedName>
</protein>
<evidence type="ECO:0000259" key="2">
    <source>
        <dbReference type="Pfam" id="PF13579"/>
    </source>
</evidence>
<dbReference type="Pfam" id="PF00534">
    <property type="entry name" value="Glycos_transf_1"/>
    <property type="match status" value="1"/>
</dbReference>
<comment type="caution">
    <text evidence="3">The sequence shown here is derived from an EMBL/GenBank/DDBJ whole genome shotgun (WGS) entry which is preliminary data.</text>
</comment>
<proteinExistence type="predicted"/>
<dbReference type="Proteomes" id="UP000037729">
    <property type="component" value="Unassembled WGS sequence"/>
</dbReference>
<evidence type="ECO:0000313" key="3">
    <source>
        <dbReference type="EMBL" id="KOX92478.1"/>
    </source>
</evidence>
<dbReference type="PATRIC" id="fig|1705562.3.peg.3430"/>
<dbReference type="CDD" id="cd03794">
    <property type="entry name" value="GT4_WbuB-like"/>
    <property type="match status" value="1"/>
</dbReference>
<sequence>MTTDCVIVSQRYPPEKGGNASRIHDTAVNLGDGFDVTVLAPSSCYPPGNFERTWKRKQTDRDKGVVVHRLWTWQPQRENPSLLRRLPYYLIFALHAALWLVLNFRQYDVVMTSTPPITTGFPGLVAAAIGTPWVIDVRDLWIENSIALGYISADSPLVTAGRTFQRLALHSADRITVTTETLGDAVADTYGSELRDRVQVIPNGVDINRFSSVSTPESSGSRIVYTGNIGSAQALEPCIRAMQHVSSDDAVLQLVGDGDEVSRLKDVTARLGLEDRVEFVGLVDRDRIPEILDTATIGLAPIKDSPELDYAIPTKLYEYMACSLPVVVTGRGEIKRLATDTDAGIHTEPTPESIGAAIDSLLENPDKRVAMGRDGYRVVSEAYDRQAIAGRLGEVFRTLKTDERLESYTAPDPDHD</sequence>
<dbReference type="InterPro" id="IPR001296">
    <property type="entry name" value="Glyco_trans_1"/>
</dbReference>
<dbReference type="InterPro" id="IPR028098">
    <property type="entry name" value="Glyco_trans_4-like_N"/>
</dbReference>
<dbReference type="AlphaFoldDB" id="A0A0M9AJ35"/>
<dbReference type="STRING" id="1705562.AMS69_14100"/>
<gene>
    <name evidence="3" type="ORF">AMS69_14100</name>
</gene>
<feature type="domain" description="Glycosyltransferase subfamily 4-like N-terminal" evidence="2">
    <location>
        <begin position="20"/>
        <end position="204"/>
    </location>
</feature>
<evidence type="ECO:0000313" key="4">
    <source>
        <dbReference type="Proteomes" id="UP000037729"/>
    </source>
</evidence>
<dbReference type="OrthoDB" id="132546at2157"/>
<keyword evidence="4" id="KW-1185">Reference proteome</keyword>
<dbReference type="RefSeq" id="WP_053968690.1">
    <property type="nucleotide sequence ID" value="NZ_LIUF01000004.1"/>
</dbReference>
<organism evidence="3 4">
    <name type="scientific">Haloarcula rubripromontorii</name>
    <dbReference type="NCBI Taxonomy" id="1705562"/>
    <lineage>
        <taxon>Archaea</taxon>
        <taxon>Methanobacteriati</taxon>
        <taxon>Methanobacteriota</taxon>
        <taxon>Stenosarchaea group</taxon>
        <taxon>Halobacteria</taxon>
        <taxon>Halobacteriales</taxon>
        <taxon>Haloarculaceae</taxon>
        <taxon>Haloarcula</taxon>
    </lineage>
</organism>
<feature type="domain" description="Glycosyl transferase family 1" evidence="1">
    <location>
        <begin position="221"/>
        <end position="377"/>
    </location>
</feature>
<reference evidence="3 4" key="1">
    <citation type="submission" date="2015-08" db="EMBL/GenBank/DDBJ databases">
        <title>Genomes of Isolates from Cabo Rojo, PR.</title>
        <authorList>
            <person name="Sanchez-Nieves R.L."/>
            <person name="Montalvo-Rodriguez R."/>
        </authorList>
    </citation>
    <scope>NUCLEOTIDE SEQUENCE [LARGE SCALE GENOMIC DNA]</scope>
    <source>
        <strain evidence="3 4">SL3</strain>
    </source>
</reference>
<dbReference type="Gene3D" id="3.40.50.2000">
    <property type="entry name" value="Glycogen Phosphorylase B"/>
    <property type="match status" value="2"/>
</dbReference>